<dbReference type="Pfam" id="PF00097">
    <property type="entry name" value="zf-C3HC4"/>
    <property type="match status" value="1"/>
</dbReference>
<dbReference type="FunFam" id="3.30.40.10:FF:000097">
    <property type="entry name" value="E3 ubiquitin-protein ligase DTX4"/>
    <property type="match status" value="1"/>
</dbReference>
<dbReference type="Proteomes" id="UP000314986">
    <property type="component" value="Unassembled WGS sequence"/>
</dbReference>
<reference evidence="14" key="5">
    <citation type="submission" date="2025-09" db="UniProtKB">
        <authorList>
            <consortium name="Ensembl"/>
        </authorList>
    </citation>
    <scope>IDENTIFICATION</scope>
</reference>
<comment type="pathway">
    <text evidence="2 11">Protein modification; protein ubiquitination.</text>
</comment>
<dbReference type="CDD" id="cd16672">
    <property type="entry name" value="RING-H2_DTX2"/>
    <property type="match status" value="1"/>
</dbReference>
<feature type="compositionally biased region" description="Polar residues" evidence="12">
    <location>
        <begin position="14"/>
        <end position="28"/>
    </location>
</feature>
<comment type="catalytic activity">
    <reaction evidence="1 11">
        <text>S-ubiquitinyl-[E2 ubiquitin-conjugating enzyme]-L-cysteine + [acceptor protein]-L-lysine = [E2 ubiquitin-conjugating enzyme]-L-cysteine + N(6)-ubiquitinyl-[acceptor protein]-L-lysine.</text>
        <dbReference type="EC" id="2.3.2.27"/>
    </reaction>
</comment>
<dbReference type="AlphaFoldDB" id="A0A4W3IM31"/>
<dbReference type="PANTHER" id="PTHR12622">
    <property type="entry name" value="DELTEX-RELATED"/>
    <property type="match status" value="1"/>
</dbReference>
<dbReference type="FunFam" id="3.30.390.130:FF:000001">
    <property type="entry name" value="Probable E3 ubiquitin-protein ligase DTX3"/>
    <property type="match status" value="1"/>
</dbReference>
<feature type="domain" description="RING-type" evidence="13">
    <location>
        <begin position="173"/>
        <end position="234"/>
    </location>
</feature>
<reference evidence="15" key="2">
    <citation type="journal article" date="2007" name="PLoS Biol.">
        <title>Survey sequencing and comparative analysis of the elephant shark (Callorhinchus milii) genome.</title>
        <authorList>
            <person name="Venkatesh B."/>
            <person name="Kirkness E.F."/>
            <person name="Loh Y.H."/>
            <person name="Halpern A.L."/>
            <person name="Lee A.P."/>
            <person name="Johnson J."/>
            <person name="Dandona N."/>
            <person name="Viswanathan L.D."/>
            <person name="Tay A."/>
            <person name="Venter J.C."/>
            <person name="Strausberg R.L."/>
            <person name="Brenner S."/>
        </authorList>
    </citation>
    <scope>NUCLEOTIDE SEQUENCE [LARGE SCALE GENOMIC DNA]</scope>
</reference>
<feature type="region of interest" description="Disordered" evidence="12">
    <location>
        <begin position="117"/>
        <end position="150"/>
    </location>
</feature>
<keyword evidence="11" id="KW-0963">Cytoplasm</keyword>
<dbReference type="InterPro" id="IPR039399">
    <property type="entry name" value="Deltex_C_sf"/>
</dbReference>
<dbReference type="InterPro" id="IPR013083">
    <property type="entry name" value="Znf_RING/FYVE/PHD"/>
</dbReference>
<reference evidence="15" key="3">
    <citation type="journal article" date="2014" name="Nature">
        <title>Elephant shark genome provides unique insights into gnathostome evolution.</title>
        <authorList>
            <consortium name="International Elephant Shark Genome Sequencing Consortium"/>
            <person name="Venkatesh B."/>
            <person name="Lee A.P."/>
            <person name="Ravi V."/>
            <person name="Maurya A.K."/>
            <person name="Lian M.M."/>
            <person name="Swann J.B."/>
            <person name="Ohta Y."/>
            <person name="Flajnik M.F."/>
            <person name="Sutoh Y."/>
            <person name="Kasahara M."/>
            <person name="Hoon S."/>
            <person name="Gangu V."/>
            <person name="Roy S.W."/>
            <person name="Irimia M."/>
            <person name="Korzh V."/>
            <person name="Kondrychyn I."/>
            <person name="Lim Z.W."/>
            <person name="Tay B.H."/>
            <person name="Tohari S."/>
            <person name="Kong K.W."/>
            <person name="Ho S."/>
            <person name="Lorente-Galdos B."/>
            <person name="Quilez J."/>
            <person name="Marques-Bonet T."/>
            <person name="Raney B.J."/>
            <person name="Ingham P.W."/>
            <person name="Tay A."/>
            <person name="Hillier L.W."/>
            <person name="Minx P."/>
            <person name="Boehm T."/>
            <person name="Wilson R.K."/>
            <person name="Brenner S."/>
            <person name="Warren W.C."/>
        </authorList>
    </citation>
    <scope>NUCLEOTIDE SEQUENCE [LARGE SCALE GENOMIC DNA]</scope>
</reference>
<dbReference type="SUPFAM" id="SSF57850">
    <property type="entry name" value="RING/U-box"/>
    <property type="match status" value="1"/>
</dbReference>
<gene>
    <name evidence="14" type="primary">dtx2</name>
</gene>
<evidence type="ECO:0000256" key="8">
    <source>
        <dbReference type="ARBA" id="ARBA00022833"/>
    </source>
</evidence>
<feature type="compositionally biased region" description="Basic and acidic residues" evidence="12">
    <location>
        <begin position="123"/>
        <end position="139"/>
    </location>
</feature>
<dbReference type="InterPro" id="IPR039398">
    <property type="entry name" value="Deltex_fam"/>
</dbReference>
<dbReference type="GO" id="GO:0061630">
    <property type="term" value="F:ubiquitin protein ligase activity"/>
    <property type="evidence" value="ECO:0007669"/>
    <property type="project" value="UniProtKB-UniRule"/>
</dbReference>
<keyword evidence="6" id="KW-0677">Repeat</keyword>
<keyword evidence="7 10" id="KW-0863">Zinc-finger</keyword>
<name>A0A4W3IM31_CALMI</name>
<evidence type="ECO:0000256" key="3">
    <source>
        <dbReference type="ARBA" id="ARBA00009413"/>
    </source>
</evidence>
<comment type="similarity">
    <text evidence="3 11">Belongs to the Deltex family.</text>
</comment>
<dbReference type="CDD" id="cd09633">
    <property type="entry name" value="Deltex_C"/>
    <property type="match status" value="1"/>
</dbReference>
<dbReference type="GO" id="GO:0005737">
    <property type="term" value="C:cytoplasm"/>
    <property type="evidence" value="ECO:0007669"/>
    <property type="project" value="UniProtKB-SubCell"/>
</dbReference>
<sequence>MLNRNRHIVYNLAGPSTQQPSSRSSLVASPNHGFSPYTKRPISMTGMNIAAASWAGAAGIATGLPPTSGSHFTNGSSIPTVPIQLNGPSHVIPAFAGMAAILMCAAGLPACFTRAAKPVSNPDSRKSDKKPSPAKDKSFRRSKKVSRKELVKGPEEVVKKYMVKLEQRTDEDCIICMEKLSDLSGYDGVSHSKTIQPDSVGKFTKCGHIFHLLCMMAMYENGTKDGSLQCPSCKMIYGEKTGTQPKGKMDLYLLPQSLPGHPDCAAIHIAYYILPGIQGPEHPNPGRPFTARGFPRHCYLPHNDKGRKVLELLKVAWNRRLIFTVGTSNTTGEADTVVWNEIHHKTEMGSNVSGHGYPDPNYLDNVIAELAAQGVTEDCLRQ</sequence>
<dbReference type="PROSITE" id="PS50089">
    <property type="entry name" value="ZF_RING_2"/>
    <property type="match status" value="1"/>
</dbReference>
<protein>
    <recommendedName>
        <fullName evidence="11">E3 ubiquitin-protein ligase</fullName>
        <ecNumber evidence="11">2.3.2.27</ecNumber>
    </recommendedName>
</protein>
<dbReference type="InterPro" id="IPR001841">
    <property type="entry name" value="Znf_RING"/>
</dbReference>
<dbReference type="EC" id="2.3.2.27" evidence="11"/>
<feature type="region of interest" description="Disordered" evidence="12">
    <location>
        <begin position="12"/>
        <end position="32"/>
    </location>
</feature>
<dbReference type="GO" id="GO:0007219">
    <property type="term" value="P:Notch signaling pathway"/>
    <property type="evidence" value="ECO:0007669"/>
    <property type="project" value="UniProtKB-KW"/>
</dbReference>
<proteinExistence type="inferred from homology"/>
<dbReference type="Ensembl" id="ENSCMIT00000029036.1">
    <property type="protein sequence ID" value="ENSCMIP00000028581.1"/>
    <property type="gene ID" value="ENSCMIG00000012401.1"/>
</dbReference>
<dbReference type="UniPathway" id="UPA00143"/>
<dbReference type="Pfam" id="PF18102">
    <property type="entry name" value="DTC"/>
    <property type="match status" value="1"/>
</dbReference>
<evidence type="ECO:0000256" key="9">
    <source>
        <dbReference type="ARBA" id="ARBA00022976"/>
    </source>
</evidence>
<evidence type="ECO:0000259" key="13">
    <source>
        <dbReference type="PROSITE" id="PS50089"/>
    </source>
</evidence>
<dbReference type="InParanoid" id="A0A4W3IM31"/>
<evidence type="ECO:0000256" key="2">
    <source>
        <dbReference type="ARBA" id="ARBA00004906"/>
    </source>
</evidence>
<dbReference type="Gene3D" id="3.30.390.130">
    <property type="match status" value="1"/>
</dbReference>
<evidence type="ECO:0000256" key="1">
    <source>
        <dbReference type="ARBA" id="ARBA00000900"/>
    </source>
</evidence>
<evidence type="ECO:0000313" key="15">
    <source>
        <dbReference type="Proteomes" id="UP000314986"/>
    </source>
</evidence>
<dbReference type="STRING" id="7868.ENSCMIP00000028581"/>
<keyword evidence="8 11" id="KW-0862">Zinc</keyword>
<evidence type="ECO:0000256" key="6">
    <source>
        <dbReference type="ARBA" id="ARBA00022737"/>
    </source>
</evidence>
<evidence type="ECO:0000313" key="14">
    <source>
        <dbReference type="Ensembl" id="ENSCMIP00000028581.1"/>
    </source>
</evidence>
<reference evidence="14" key="4">
    <citation type="submission" date="2025-08" db="UniProtKB">
        <authorList>
            <consortium name="Ensembl"/>
        </authorList>
    </citation>
    <scope>IDENTIFICATION</scope>
</reference>
<evidence type="ECO:0000256" key="4">
    <source>
        <dbReference type="ARBA" id="ARBA00022679"/>
    </source>
</evidence>
<dbReference type="GO" id="GO:0016567">
    <property type="term" value="P:protein ubiquitination"/>
    <property type="evidence" value="ECO:0007669"/>
    <property type="project" value="UniProtKB-UniRule"/>
</dbReference>
<keyword evidence="9" id="KW-0914">Notch signaling pathway</keyword>
<dbReference type="InterPro" id="IPR039396">
    <property type="entry name" value="Deltex_C"/>
</dbReference>
<dbReference type="GO" id="GO:0008270">
    <property type="term" value="F:zinc ion binding"/>
    <property type="evidence" value="ECO:0007669"/>
    <property type="project" value="UniProtKB-KW"/>
</dbReference>
<dbReference type="OMA" id="CETIHII"/>
<comment type="subcellular location">
    <subcellularLocation>
        <location evidence="11">Cytoplasm</location>
    </subcellularLocation>
</comment>
<organism evidence="14 15">
    <name type="scientific">Callorhinchus milii</name>
    <name type="common">Ghost shark</name>
    <dbReference type="NCBI Taxonomy" id="7868"/>
    <lineage>
        <taxon>Eukaryota</taxon>
        <taxon>Metazoa</taxon>
        <taxon>Chordata</taxon>
        <taxon>Craniata</taxon>
        <taxon>Vertebrata</taxon>
        <taxon>Chondrichthyes</taxon>
        <taxon>Holocephali</taxon>
        <taxon>Chimaeriformes</taxon>
        <taxon>Callorhinchidae</taxon>
        <taxon>Callorhinchus</taxon>
    </lineage>
</organism>
<evidence type="ECO:0000256" key="5">
    <source>
        <dbReference type="ARBA" id="ARBA00022723"/>
    </source>
</evidence>
<evidence type="ECO:0000256" key="7">
    <source>
        <dbReference type="ARBA" id="ARBA00022771"/>
    </source>
</evidence>
<keyword evidence="5 11" id="KW-0479">Metal-binding</keyword>
<evidence type="ECO:0000256" key="11">
    <source>
        <dbReference type="RuleBase" id="RU367105"/>
    </source>
</evidence>
<dbReference type="SMART" id="SM00184">
    <property type="entry name" value="RING"/>
    <property type="match status" value="1"/>
</dbReference>
<evidence type="ECO:0000256" key="10">
    <source>
        <dbReference type="PROSITE-ProRule" id="PRU00175"/>
    </source>
</evidence>
<accession>A0A4W3IM31</accession>
<evidence type="ECO:0000256" key="12">
    <source>
        <dbReference type="SAM" id="MobiDB-lite"/>
    </source>
</evidence>
<keyword evidence="4 11" id="KW-0808">Transferase</keyword>
<reference evidence="15" key="1">
    <citation type="journal article" date="2006" name="Science">
        <title>Ancient noncoding elements conserved in the human genome.</title>
        <authorList>
            <person name="Venkatesh B."/>
            <person name="Kirkness E.F."/>
            <person name="Loh Y.H."/>
            <person name="Halpern A.L."/>
            <person name="Lee A.P."/>
            <person name="Johnson J."/>
            <person name="Dandona N."/>
            <person name="Viswanathan L.D."/>
            <person name="Tay A."/>
            <person name="Venter J.C."/>
            <person name="Strausberg R.L."/>
            <person name="Brenner S."/>
        </authorList>
    </citation>
    <scope>NUCLEOTIDE SEQUENCE [LARGE SCALE GENOMIC DNA]</scope>
</reference>
<keyword evidence="15" id="KW-1185">Reference proteome</keyword>
<dbReference type="InterPro" id="IPR018957">
    <property type="entry name" value="Znf_C3HC4_RING-type"/>
</dbReference>
<dbReference type="GeneTree" id="ENSGT00940000157641"/>
<dbReference type="Gene3D" id="3.30.40.10">
    <property type="entry name" value="Zinc/RING finger domain, C3HC4 (zinc finger)"/>
    <property type="match status" value="1"/>
</dbReference>